<accession>A0ABU1F855</accession>
<dbReference type="Pfam" id="PF13193">
    <property type="entry name" value="AMP-binding_C"/>
    <property type="match status" value="1"/>
</dbReference>
<dbReference type="InterPro" id="IPR025110">
    <property type="entry name" value="AMP-bd_C"/>
</dbReference>
<evidence type="ECO:0000313" key="4">
    <source>
        <dbReference type="Proteomes" id="UP001247754"/>
    </source>
</evidence>
<dbReference type="InterPro" id="IPR000873">
    <property type="entry name" value="AMP-dep_synth/lig_dom"/>
</dbReference>
<feature type="domain" description="AMP-dependent synthetase/ligase" evidence="1">
    <location>
        <begin position="22"/>
        <end position="387"/>
    </location>
</feature>
<evidence type="ECO:0000259" key="2">
    <source>
        <dbReference type="Pfam" id="PF13193"/>
    </source>
</evidence>
<dbReference type="InterPro" id="IPR050237">
    <property type="entry name" value="ATP-dep_AMP-bd_enzyme"/>
</dbReference>
<dbReference type="RefSeq" id="WP_310457029.1">
    <property type="nucleotide sequence ID" value="NZ_JAVKPH010000008.1"/>
</dbReference>
<dbReference type="PANTHER" id="PTHR43767">
    <property type="entry name" value="LONG-CHAIN-FATTY-ACID--COA LIGASE"/>
    <property type="match status" value="1"/>
</dbReference>
<name>A0ABU1F855_9RHOB</name>
<gene>
    <name evidence="3" type="ORF">RGD00_09220</name>
</gene>
<dbReference type="InterPro" id="IPR020845">
    <property type="entry name" value="AMP-binding_CS"/>
</dbReference>
<evidence type="ECO:0000259" key="1">
    <source>
        <dbReference type="Pfam" id="PF00501"/>
    </source>
</evidence>
<dbReference type="Gene3D" id="3.40.50.12780">
    <property type="entry name" value="N-terminal domain of ligase-like"/>
    <property type="match status" value="1"/>
</dbReference>
<feature type="domain" description="AMP-binding enzyme C-terminal" evidence="2">
    <location>
        <begin position="437"/>
        <end position="512"/>
    </location>
</feature>
<keyword evidence="4" id="KW-1185">Reference proteome</keyword>
<dbReference type="Proteomes" id="UP001247754">
    <property type="component" value="Unassembled WGS sequence"/>
</dbReference>
<dbReference type="EMBL" id="JAVKPH010000008">
    <property type="protein sequence ID" value="MDR5652783.1"/>
    <property type="molecule type" value="Genomic_DNA"/>
</dbReference>
<dbReference type="InterPro" id="IPR042099">
    <property type="entry name" value="ANL_N_sf"/>
</dbReference>
<reference evidence="3 4" key="1">
    <citation type="submission" date="2023-09" db="EMBL/GenBank/DDBJ databases">
        <title>Xinfangfangia sedmenti sp. nov., isolated the sedment.</title>
        <authorList>
            <person name="Xu L."/>
        </authorList>
    </citation>
    <scope>NUCLEOTIDE SEQUENCE [LARGE SCALE GENOMIC DNA]</scope>
    <source>
        <strain evidence="3 4">LG-4</strain>
    </source>
</reference>
<dbReference type="InterPro" id="IPR045851">
    <property type="entry name" value="AMP-bd_C_sf"/>
</dbReference>
<proteinExistence type="predicted"/>
<dbReference type="Pfam" id="PF00501">
    <property type="entry name" value="AMP-binding"/>
    <property type="match status" value="1"/>
</dbReference>
<dbReference type="SUPFAM" id="SSF56801">
    <property type="entry name" value="Acetyl-CoA synthetase-like"/>
    <property type="match status" value="1"/>
</dbReference>
<comment type="caution">
    <text evidence="3">The sequence shown here is derived from an EMBL/GenBank/DDBJ whole genome shotgun (WGS) entry which is preliminary data.</text>
</comment>
<dbReference type="PANTHER" id="PTHR43767:SF1">
    <property type="entry name" value="NONRIBOSOMAL PEPTIDE SYNTHASE PES1 (EUROFUNG)-RELATED"/>
    <property type="match status" value="1"/>
</dbReference>
<organism evidence="3 4">
    <name type="scientific">Ruixingdingia sedimenti</name>
    <dbReference type="NCBI Taxonomy" id="3073604"/>
    <lineage>
        <taxon>Bacteria</taxon>
        <taxon>Pseudomonadati</taxon>
        <taxon>Pseudomonadota</taxon>
        <taxon>Alphaproteobacteria</taxon>
        <taxon>Rhodobacterales</taxon>
        <taxon>Paracoccaceae</taxon>
        <taxon>Ruixingdingia</taxon>
    </lineage>
</organism>
<dbReference type="Gene3D" id="3.30.300.30">
    <property type="match status" value="1"/>
</dbReference>
<dbReference type="PROSITE" id="PS00455">
    <property type="entry name" value="AMP_BINDING"/>
    <property type="match status" value="1"/>
</dbReference>
<sequence>MTLPAHPLPPGVRWRTPFDLLARNARLYPNKLALIAASAMGGEARLSHAALAFAIDKAADALRGWGLRRGDHLAILMNNSAAAEYIVIAWGAMRLGAVVVPLNTRFALPELRAAVEDMDCRAIVHEAAFAETVAALDAGGERFGPRRIAVGPGGDWGAIYATGQPARGGFPVLGSDDLADILLTSGTTGRSKGVMLTHGNAVATGAAIAGGLDLGPQDTYQSPFPLFTSSGFHFNIMAAWWAGATMVVEPGVDLPATLARMTRERTTVYCAVPAVYIFMLDAYDPAQHDLSAMRVFDYGGAPMAREVIRRLADTFPQVELRQTYGLTEAGPSGTFLAGRDALRKLGSLGTPMPMCDVRVLRPDGSEAAPGEMGEIAMRGPAVSRGYYNRPEATAETFRDGWLWTGDLGQRDADGYLFYMDRGKDVIIRGGYNITSMEVENAIFEHPGVKEVAVVAIPHDRLGEDLCAFVVPQGDPPPAPADLQAFAAARIADYKVPRRWVFVPDLPRNPTGKILKNRLRERAQQDA</sequence>
<evidence type="ECO:0000313" key="3">
    <source>
        <dbReference type="EMBL" id="MDR5652783.1"/>
    </source>
</evidence>
<protein>
    <submittedName>
        <fullName evidence="3">AMP-binding protein</fullName>
    </submittedName>
</protein>